<protein>
    <submittedName>
        <fullName evidence="8">Major facilitator superfamily domain-containing protein</fullName>
    </submittedName>
</protein>
<keyword evidence="3 6" id="KW-0812">Transmembrane</keyword>
<feature type="transmembrane region" description="Helical" evidence="6">
    <location>
        <begin position="465"/>
        <end position="481"/>
    </location>
</feature>
<feature type="transmembrane region" description="Helical" evidence="6">
    <location>
        <begin position="359"/>
        <end position="379"/>
    </location>
</feature>
<evidence type="ECO:0000256" key="6">
    <source>
        <dbReference type="SAM" id="Phobius"/>
    </source>
</evidence>
<dbReference type="OrthoDB" id="419616at2759"/>
<feature type="transmembrane region" description="Helical" evidence="6">
    <location>
        <begin position="123"/>
        <end position="143"/>
    </location>
</feature>
<evidence type="ECO:0000256" key="2">
    <source>
        <dbReference type="ARBA" id="ARBA00022448"/>
    </source>
</evidence>
<keyword evidence="2" id="KW-0813">Transport</keyword>
<feature type="transmembrane region" description="Helical" evidence="6">
    <location>
        <begin position="98"/>
        <end position="117"/>
    </location>
</feature>
<dbReference type="Gene3D" id="1.20.1250.20">
    <property type="entry name" value="MFS general substrate transporter like domains"/>
    <property type="match status" value="1"/>
</dbReference>
<keyword evidence="9" id="KW-1185">Reference proteome</keyword>
<dbReference type="PANTHER" id="PTHR23504">
    <property type="entry name" value="MAJOR FACILITATOR SUPERFAMILY DOMAIN-CONTAINING PROTEIN 10"/>
    <property type="match status" value="1"/>
</dbReference>
<dbReference type="AlphaFoldDB" id="A0A4P9Y7H9"/>
<dbReference type="EMBL" id="KZ987758">
    <property type="protein sequence ID" value="RKP15097.1"/>
    <property type="molecule type" value="Genomic_DNA"/>
</dbReference>
<dbReference type="PROSITE" id="PS50850">
    <property type="entry name" value="MFS"/>
    <property type="match status" value="1"/>
</dbReference>
<dbReference type="Pfam" id="PF07690">
    <property type="entry name" value="MFS_1"/>
    <property type="match status" value="1"/>
</dbReference>
<feature type="transmembrane region" description="Helical" evidence="6">
    <location>
        <begin position="423"/>
        <end position="445"/>
    </location>
</feature>
<keyword evidence="4 6" id="KW-1133">Transmembrane helix</keyword>
<feature type="transmembrane region" description="Helical" evidence="6">
    <location>
        <begin position="28"/>
        <end position="48"/>
    </location>
</feature>
<evidence type="ECO:0000313" key="8">
    <source>
        <dbReference type="EMBL" id="RKP15097.1"/>
    </source>
</evidence>
<dbReference type="Proteomes" id="UP000267251">
    <property type="component" value="Unassembled WGS sequence"/>
</dbReference>
<dbReference type="InterPro" id="IPR036259">
    <property type="entry name" value="MFS_trans_sf"/>
</dbReference>
<dbReference type="GO" id="GO:0022857">
    <property type="term" value="F:transmembrane transporter activity"/>
    <property type="evidence" value="ECO:0007669"/>
    <property type="project" value="InterPro"/>
</dbReference>
<feature type="transmembrane region" description="Helical" evidence="6">
    <location>
        <begin position="290"/>
        <end position="308"/>
    </location>
</feature>
<evidence type="ECO:0000259" key="7">
    <source>
        <dbReference type="PROSITE" id="PS50850"/>
    </source>
</evidence>
<evidence type="ECO:0000256" key="5">
    <source>
        <dbReference type="ARBA" id="ARBA00023136"/>
    </source>
</evidence>
<name>A0A4P9Y7H9_9FUNG</name>
<feature type="domain" description="Major facilitator superfamily (MFS) profile" evidence="7">
    <location>
        <begin position="27"/>
        <end position="491"/>
    </location>
</feature>
<sequence length="491" mass="53742">MDKNDMAALSELVNYLPPTQTPLPRRSVLILLIAHFTEPLVFSIVSPIGSSLVHGGHYQDVQGKEMYAQWVFIAYPLAQMISGVAWGALSDRVGRRSILLAGHLGSAASILLFSFSISLPQVIVTRAMCGLFHGTLGVANSSLGDLSNGSNQGQAISLLAFVSGLSVIIGSVLRDLMKRTQSLGEPDGLSHSFTGLPHPSLALCLVSLLMSLMGFLATLFYLRESLIHPGWRKAQTIHKSPPPITMEKAPMFDEVSANGSMCVSSTLDRPFPLHAWPKCKSWTPPPGHRYTLMYLGLSLLLPLIAEIFCSARTSTLPMLSDLGVGPHGMRLVFMILSMIVLVAQLPLFPRMESEYGTRIIYRTSMGLLALIYFFLPWVGMLVGSLWVWPALLLIMTAKFWGHTMSYASSSLLVLEMARRAGRLGMIHGAATSLLALTRIIAPILGSFFWNHGSSIILCSWMGSPIPWWILSLGALTVYSLVGRTRRRTAFF</sequence>
<keyword evidence="5 6" id="KW-0472">Membrane</keyword>
<feature type="transmembrane region" description="Helical" evidence="6">
    <location>
        <begin position="155"/>
        <end position="173"/>
    </location>
</feature>
<organism evidence="8 9">
    <name type="scientific">Piptocephalis cylindrospora</name>
    <dbReference type="NCBI Taxonomy" id="1907219"/>
    <lineage>
        <taxon>Eukaryota</taxon>
        <taxon>Fungi</taxon>
        <taxon>Fungi incertae sedis</taxon>
        <taxon>Zoopagomycota</taxon>
        <taxon>Zoopagomycotina</taxon>
        <taxon>Zoopagomycetes</taxon>
        <taxon>Zoopagales</taxon>
        <taxon>Piptocephalidaceae</taxon>
        <taxon>Piptocephalis</taxon>
    </lineage>
</organism>
<accession>A0A4P9Y7H9</accession>
<dbReference type="SUPFAM" id="SSF103473">
    <property type="entry name" value="MFS general substrate transporter"/>
    <property type="match status" value="1"/>
</dbReference>
<dbReference type="GO" id="GO:0016020">
    <property type="term" value="C:membrane"/>
    <property type="evidence" value="ECO:0007669"/>
    <property type="project" value="UniProtKB-SubCell"/>
</dbReference>
<evidence type="ECO:0000256" key="1">
    <source>
        <dbReference type="ARBA" id="ARBA00004141"/>
    </source>
</evidence>
<comment type="subcellular location">
    <subcellularLocation>
        <location evidence="1">Membrane</location>
        <topology evidence="1">Multi-pass membrane protein</topology>
    </subcellularLocation>
</comment>
<dbReference type="InterPro" id="IPR011701">
    <property type="entry name" value="MFS"/>
</dbReference>
<gene>
    <name evidence="8" type="ORF">BJ684DRAFT_18554</name>
</gene>
<reference evidence="9" key="1">
    <citation type="journal article" date="2018" name="Nat. Microbiol.">
        <title>Leveraging single-cell genomics to expand the fungal tree of life.</title>
        <authorList>
            <person name="Ahrendt S.R."/>
            <person name="Quandt C.A."/>
            <person name="Ciobanu D."/>
            <person name="Clum A."/>
            <person name="Salamov A."/>
            <person name="Andreopoulos B."/>
            <person name="Cheng J.F."/>
            <person name="Woyke T."/>
            <person name="Pelin A."/>
            <person name="Henrissat B."/>
            <person name="Reynolds N.K."/>
            <person name="Benny G.L."/>
            <person name="Smith M.E."/>
            <person name="James T.Y."/>
            <person name="Grigoriev I.V."/>
        </authorList>
    </citation>
    <scope>NUCLEOTIDE SEQUENCE [LARGE SCALE GENOMIC DNA]</scope>
</reference>
<evidence type="ECO:0000256" key="3">
    <source>
        <dbReference type="ARBA" id="ARBA00022692"/>
    </source>
</evidence>
<feature type="transmembrane region" description="Helical" evidence="6">
    <location>
        <begin position="328"/>
        <end position="347"/>
    </location>
</feature>
<proteinExistence type="predicted"/>
<dbReference type="PANTHER" id="PTHR23504:SF15">
    <property type="entry name" value="MAJOR FACILITATOR SUPERFAMILY (MFS) PROFILE DOMAIN-CONTAINING PROTEIN"/>
    <property type="match status" value="1"/>
</dbReference>
<dbReference type="InterPro" id="IPR020846">
    <property type="entry name" value="MFS_dom"/>
</dbReference>
<evidence type="ECO:0000313" key="9">
    <source>
        <dbReference type="Proteomes" id="UP000267251"/>
    </source>
</evidence>
<feature type="transmembrane region" description="Helical" evidence="6">
    <location>
        <begin position="200"/>
        <end position="222"/>
    </location>
</feature>
<feature type="transmembrane region" description="Helical" evidence="6">
    <location>
        <begin position="68"/>
        <end position="89"/>
    </location>
</feature>
<evidence type="ECO:0000256" key="4">
    <source>
        <dbReference type="ARBA" id="ARBA00022989"/>
    </source>
</evidence>